<feature type="transmembrane region" description="Helical" evidence="8">
    <location>
        <begin position="345"/>
        <end position="367"/>
    </location>
</feature>
<feature type="transmembrane region" description="Helical" evidence="8">
    <location>
        <begin position="269"/>
        <end position="285"/>
    </location>
</feature>
<evidence type="ECO:0000256" key="2">
    <source>
        <dbReference type="ARBA" id="ARBA00022448"/>
    </source>
</evidence>
<dbReference type="RefSeq" id="WP_394380187.1">
    <property type="nucleotide sequence ID" value="NZ_JBIGIB010000001.1"/>
</dbReference>
<dbReference type="SUPFAM" id="SSF103473">
    <property type="entry name" value="MFS general substrate transporter"/>
    <property type="match status" value="2"/>
</dbReference>
<feature type="transmembrane region" description="Helical" evidence="8">
    <location>
        <begin position="105"/>
        <end position="128"/>
    </location>
</feature>
<feature type="transmembrane region" description="Helical" evidence="8">
    <location>
        <begin position="16"/>
        <end position="39"/>
    </location>
</feature>
<accession>A0ABW7GTM6</accession>
<keyword evidence="7 8" id="KW-0472">Membrane</keyword>
<keyword evidence="10" id="KW-1185">Reference proteome</keyword>
<evidence type="ECO:0000256" key="8">
    <source>
        <dbReference type="SAM" id="Phobius"/>
    </source>
</evidence>
<feature type="transmembrane region" description="Helical" evidence="8">
    <location>
        <begin position="379"/>
        <end position="402"/>
    </location>
</feature>
<keyword evidence="3" id="KW-1003">Cell membrane</keyword>
<feature type="transmembrane region" description="Helical" evidence="8">
    <location>
        <begin position="239"/>
        <end position="257"/>
    </location>
</feature>
<dbReference type="Gene3D" id="1.20.1250.20">
    <property type="entry name" value="MFS general substrate transporter like domains"/>
    <property type="match status" value="1"/>
</dbReference>
<dbReference type="InterPro" id="IPR000109">
    <property type="entry name" value="POT_fam"/>
</dbReference>
<evidence type="ECO:0000256" key="5">
    <source>
        <dbReference type="ARBA" id="ARBA00022856"/>
    </source>
</evidence>
<feature type="transmembrane region" description="Helical" evidence="8">
    <location>
        <begin position="207"/>
        <end position="227"/>
    </location>
</feature>
<feature type="transmembrane region" description="Helical" evidence="8">
    <location>
        <begin position="140"/>
        <end position="160"/>
    </location>
</feature>
<dbReference type="PANTHER" id="PTHR23517">
    <property type="entry name" value="RESISTANCE PROTEIN MDTM, PUTATIVE-RELATED-RELATED"/>
    <property type="match status" value="1"/>
</dbReference>
<organism evidence="9 10">
    <name type="scientific">Pelomonas baiyunensis</name>
    <dbReference type="NCBI Taxonomy" id="3299026"/>
    <lineage>
        <taxon>Bacteria</taxon>
        <taxon>Pseudomonadati</taxon>
        <taxon>Pseudomonadota</taxon>
        <taxon>Betaproteobacteria</taxon>
        <taxon>Burkholderiales</taxon>
        <taxon>Sphaerotilaceae</taxon>
        <taxon>Roseateles</taxon>
    </lineage>
</organism>
<feature type="transmembrane region" description="Helical" evidence="8">
    <location>
        <begin position="51"/>
        <end position="69"/>
    </location>
</feature>
<name>A0ABW7GTM6_9BURK</name>
<keyword evidence="5" id="KW-0653">Protein transport</keyword>
<comment type="subcellular location">
    <subcellularLocation>
        <location evidence="1">Cell membrane</location>
        <topology evidence="1">Multi-pass membrane protein</topology>
    </subcellularLocation>
</comment>
<evidence type="ECO:0000256" key="1">
    <source>
        <dbReference type="ARBA" id="ARBA00004651"/>
    </source>
</evidence>
<feature type="transmembrane region" description="Helical" evidence="8">
    <location>
        <begin position="452"/>
        <end position="474"/>
    </location>
</feature>
<comment type="caution">
    <text evidence="9">The sequence shown here is derived from an EMBL/GenBank/DDBJ whole genome shotgun (WGS) entry which is preliminary data.</text>
</comment>
<dbReference type="InterPro" id="IPR036259">
    <property type="entry name" value="MFS_trans_sf"/>
</dbReference>
<protein>
    <submittedName>
        <fullName evidence="9">Peptide MFS transporter</fullName>
    </submittedName>
</protein>
<evidence type="ECO:0000256" key="6">
    <source>
        <dbReference type="ARBA" id="ARBA00022989"/>
    </source>
</evidence>
<proteinExistence type="predicted"/>
<dbReference type="NCBIfam" id="TIGR00924">
    <property type="entry name" value="yjdL_sub1_fam"/>
    <property type="match status" value="1"/>
</dbReference>
<evidence type="ECO:0000313" key="10">
    <source>
        <dbReference type="Proteomes" id="UP001606303"/>
    </source>
</evidence>
<dbReference type="InterPro" id="IPR005279">
    <property type="entry name" value="Dipep/tripep_permease"/>
</dbReference>
<feature type="transmembrane region" description="Helical" evidence="8">
    <location>
        <begin position="81"/>
        <end position="99"/>
    </location>
</feature>
<feature type="transmembrane region" description="Helical" evidence="8">
    <location>
        <begin position="414"/>
        <end position="432"/>
    </location>
</feature>
<sequence>MTSLQQRLARVPEGSAVLFMIQVFATLGFAVLQSTLVLYATRRLGFSNDQAALMMGLFGAFNYGLHLFGGYLGGRFLSNRNLFVGGMLLQVLGCGAIAGGSLAGLYWGLSLFLTGSGLNVTCINMMLTQRFAPDDDRRESAFLWNYAGMNVGFFIGFTVAGHYQLKEIYDRIFWFATLGNAMAIVLALVFWRTLADRDTPLSQRQGLAFWGRFAVGLAVLAGLVPLLARLLQNPTDTALGLKALCAGVAVVLVVLTLRHPVPAEKRRMQAYLVLTLGSLVFWSLYQMSPNGLQMFAVSNVWMNVWGVPVAPQWVQNINTVVIVIGGPWLAALFARWRARGWPVDIPAQFAASLVLMGLGFLALPLGIHFADPATGRSDFVWLFLNYVLQSVGELLISPVGYAMIGRLAPKQYQGVMMGSWMLVTGLASLFAGDFSGMVAQPVDGSALSTNGAYATLFTQLAVGSLVMGAALFTLRPWLRRLIDGEAPAQA</sequence>
<dbReference type="EMBL" id="JBIGIB010000001">
    <property type="protein sequence ID" value="MFG6465159.1"/>
    <property type="molecule type" value="Genomic_DNA"/>
</dbReference>
<dbReference type="PANTHER" id="PTHR23517:SF15">
    <property type="entry name" value="PROTON-DEPENDENT OLIGOPEPTIDE FAMILY TRANSPORT PROTEIN"/>
    <property type="match status" value="1"/>
</dbReference>
<evidence type="ECO:0000256" key="4">
    <source>
        <dbReference type="ARBA" id="ARBA00022692"/>
    </source>
</evidence>
<evidence type="ECO:0000256" key="7">
    <source>
        <dbReference type="ARBA" id="ARBA00023136"/>
    </source>
</evidence>
<reference evidence="9 10" key="1">
    <citation type="submission" date="2024-08" db="EMBL/GenBank/DDBJ databases">
        <authorList>
            <person name="Lu H."/>
        </authorList>
    </citation>
    <scope>NUCLEOTIDE SEQUENCE [LARGE SCALE GENOMIC DNA]</scope>
    <source>
        <strain evidence="9 10">BYS87W</strain>
    </source>
</reference>
<feature type="transmembrane region" description="Helical" evidence="8">
    <location>
        <begin position="172"/>
        <end position="195"/>
    </location>
</feature>
<keyword evidence="5" id="KW-0571">Peptide transport</keyword>
<gene>
    <name evidence="9" type="ORF">ACG01O_00915</name>
</gene>
<evidence type="ECO:0000256" key="3">
    <source>
        <dbReference type="ARBA" id="ARBA00022475"/>
    </source>
</evidence>
<feature type="transmembrane region" description="Helical" evidence="8">
    <location>
        <begin position="313"/>
        <end position="333"/>
    </location>
</feature>
<dbReference type="Pfam" id="PF00854">
    <property type="entry name" value="PTR2"/>
    <property type="match status" value="1"/>
</dbReference>
<keyword evidence="2" id="KW-0813">Transport</keyword>
<keyword evidence="6 8" id="KW-1133">Transmembrane helix</keyword>
<evidence type="ECO:0000313" key="9">
    <source>
        <dbReference type="EMBL" id="MFG6465159.1"/>
    </source>
</evidence>
<dbReference type="InterPro" id="IPR050171">
    <property type="entry name" value="MFS_Transporters"/>
</dbReference>
<dbReference type="Proteomes" id="UP001606303">
    <property type="component" value="Unassembled WGS sequence"/>
</dbReference>
<keyword evidence="4 8" id="KW-0812">Transmembrane</keyword>